<dbReference type="EMBL" id="CP023004">
    <property type="protein sequence ID" value="AWI10116.1"/>
    <property type="molecule type" value="Genomic_DNA"/>
</dbReference>
<keyword evidence="2" id="KW-0472">Membrane</keyword>
<feature type="transmembrane region" description="Helical" evidence="2">
    <location>
        <begin position="27"/>
        <end position="49"/>
    </location>
</feature>
<feature type="region of interest" description="Disordered" evidence="1">
    <location>
        <begin position="87"/>
        <end position="148"/>
    </location>
</feature>
<feature type="compositionally biased region" description="Low complexity" evidence="1">
    <location>
        <begin position="137"/>
        <end position="148"/>
    </location>
</feature>
<protein>
    <submittedName>
        <fullName evidence="3">Uncharacterized protein</fullName>
    </submittedName>
</protein>
<keyword evidence="2" id="KW-1133">Transmembrane helix</keyword>
<feature type="compositionally biased region" description="Low complexity" evidence="1">
    <location>
        <begin position="99"/>
        <end position="117"/>
    </location>
</feature>
<organism evidence="3 4">
    <name type="scientific">Ereboglobus luteus</name>
    <dbReference type="NCBI Taxonomy" id="1796921"/>
    <lineage>
        <taxon>Bacteria</taxon>
        <taxon>Pseudomonadati</taxon>
        <taxon>Verrucomicrobiota</taxon>
        <taxon>Opitutia</taxon>
        <taxon>Opitutales</taxon>
        <taxon>Opitutaceae</taxon>
        <taxon>Ereboglobus</taxon>
    </lineage>
</organism>
<feature type="compositionally biased region" description="Basic residues" evidence="1">
    <location>
        <begin position="126"/>
        <end position="136"/>
    </location>
</feature>
<dbReference type="Proteomes" id="UP000244896">
    <property type="component" value="Chromosome"/>
</dbReference>
<proteinExistence type="predicted"/>
<evidence type="ECO:0000256" key="2">
    <source>
        <dbReference type="SAM" id="Phobius"/>
    </source>
</evidence>
<name>A0A2U8E5K6_9BACT</name>
<evidence type="ECO:0000313" key="3">
    <source>
        <dbReference type="EMBL" id="AWI10116.1"/>
    </source>
</evidence>
<accession>A0A2U8E5K6</accession>
<keyword evidence="4" id="KW-1185">Reference proteome</keyword>
<gene>
    <name evidence="3" type="ORF">CKA38_13385</name>
</gene>
<keyword evidence="2" id="KW-0812">Transmembrane</keyword>
<reference evidence="3 4" key="1">
    <citation type="journal article" date="2018" name="Syst. Appl. Microbiol.">
        <title>Ereboglobus luteus gen. nov. sp. nov. from cockroach guts, and new insights into the oxygen relationship of the genera Opitutus and Didymococcus (Verrucomicrobia: Opitutaceae).</title>
        <authorList>
            <person name="Tegtmeier D."/>
            <person name="Belitz A."/>
            <person name="Radek R."/>
            <person name="Heimerl T."/>
            <person name="Brune A."/>
        </authorList>
    </citation>
    <scope>NUCLEOTIDE SEQUENCE [LARGE SCALE GENOMIC DNA]</scope>
    <source>
        <strain evidence="3 4">Ho45</strain>
    </source>
</reference>
<evidence type="ECO:0000256" key="1">
    <source>
        <dbReference type="SAM" id="MobiDB-lite"/>
    </source>
</evidence>
<evidence type="ECO:0000313" key="4">
    <source>
        <dbReference type="Proteomes" id="UP000244896"/>
    </source>
</evidence>
<dbReference type="AlphaFoldDB" id="A0A2U8E5K6"/>
<sequence length="148" mass="15167">MPPANPNASPRRSRPPFVQTLLQPRNLAFGALGVAVITLVAILGHRILFSPSKAPSPAALESAAAAELGTRHGGLYTLAHFSPGPALDRAPVSTSPIQPAGGSPVSPVSPVAAAPAPTDGFITMRRSPRNLPRRSTPRSTPSTTSSAN</sequence>
<dbReference type="RefSeq" id="WP_108825959.1">
    <property type="nucleotide sequence ID" value="NZ_CP023004.1"/>
</dbReference>
<dbReference type="KEGG" id="elut:CKA38_13385"/>